<keyword evidence="1" id="KW-0732">Signal</keyword>
<sequence length="254" mass="28260">MALVPALLLAAIGQVLCTCPHSQAMSCLLADEVSNMQLQVKEAVGEQWRLRQKHQHKPGREWRCALPRWKRRHKRKCAIHGYHRTHRKYKRTTTITPTTTTTTTTTACPSVVYFSFNRFKRLSPLQLDGGNITGVIRGLSEGTGPASSVEVLTNTAGYGIGEHVGRPYDNNWTISNGVVTAYDFVGRGWRNSAPEVTDSDLHFLSKENSWEVGFAWLFPSGAAVSIEHTQTWVDQLSDLINLTFKYGSECPGAA</sequence>
<feature type="signal peptide" evidence="1">
    <location>
        <begin position="1"/>
        <end position="17"/>
    </location>
</feature>
<evidence type="ECO:0000256" key="1">
    <source>
        <dbReference type="SAM" id="SignalP"/>
    </source>
</evidence>
<dbReference type="Proteomes" id="UP000604046">
    <property type="component" value="Unassembled WGS sequence"/>
</dbReference>
<keyword evidence="3" id="KW-1185">Reference proteome</keyword>
<proteinExistence type="predicted"/>
<dbReference type="EMBL" id="CAJNDS010002311">
    <property type="protein sequence ID" value="CAE7425084.1"/>
    <property type="molecule type" value="Genomic_DNA"/>
</dbReference>
<comment type="caution">
    <text evidence="2">The sequence shown here is derived from an EMBL/GenBank/DDBJ whole genome shotgun (WGS) entry which is preliminary data.</text>
</comment>
<evidence type="ECO:0000313" key="2">
    <source>
        <dbReference type="EMBL" id="CAE7425084.1"/>
    </source>
</evidence>
<evidence type="ECO:0000313" key="3">
    <source>
        <dbReference type="Proteomes" id="UP000604046"/>
    </source>
</evidence>
<dbReference type="AlphaFoldDB" id="A0A812R713"/>
<name>A0A812R713_9DINO</name>
<reference evidence="2" key="1">
    <citation type="submission" date="2021-02" db="EMBL/GenBank/DDBJ databases">
        <authorList>
            <person name="Dougan E. K."/>
            <person name="Rhodes N."/>
            <person name="Thang M."/>
            <person name="Chan C."/>
        </authorList>
    </citation>
    <scope>NUCLEOTIDE SEQUENCE</scope>
</reference>
<protein>
    <submittedName>
        <fullName evidence="2">Uncharacterized protein</fullName>
    </submittedName>
</protein>
<gene>
    <name evidence="2" type="ORF">SNAT2548_LOCUS23130</name>
</gene>
<organism evidence="2 3">
    <name type="scientific">Symbiodinium natans</name>
    <dbReference type="NCBI Taxonomy" id="878477"/>
    <lineage>
        <taxon>Eukaryota</taxon>
        <taxon>Sar</taxon>
        <taxon>Alveolata</taxon>
        <taxon>Dinophyceae</taxon>
        <taxon>Suessiales</taxon>
        <taxon>Symbiodiniaceae</taxon>
        <taxon>Symbiodinium</taxon>
    </lineage>
</organism>
<accession>A0A812R713</accession>
<feature type="chain" id="PRO_5032305980" evidence="1">
    <location>
        <begin position="18"/>
        <end position="254"/>
    </location>
</feature>